<organism evidence="5 6">
    <name type="scientific">Streptomyces lacrimifluminis</name>
    <dbReference type="NCBI Taxonomy" id="1500077"/>
    <lineage>
        <taxon>Bacteria</taxon>
        <taxon>Bacillati</taxon>
        <taxon>Actinomycetota</taxon>
        <taxon>Actinomycetes</taxon>
        <taxon>Kitasatosporales</taxon>
        <taxon>Streptomycetaceae</taxon>
        <taxon>Streptomyces</taxon>
    </lineage>
</organism>
<gene>
    <name evidence="5" type="ORF">GCM10012282_19710</name>
</gene>
<reference evidence="5" key="2">
    <citation type="submission" date="2020-09" db="EMBL/GenBank/DDBJ databases">
        <authorList>
            <person name="Sun Q."/>
            <person name="Zhou Y."/>
        </authorList>
    </citation>
    <scope>NUCLEOTIDE SEQUENCE</scope>
    <source>
        <strain evidence="5">CGMCC 4.7272</strain>
    </source>
</reference>
<evidence type="ECO:0000256" key="2">
    <source>
        <dbReference type="ARBA" id="ARBA00022692"/>
    </source>
</evidence>
<comment type="subcellular location">
    <subcellularLocation>
        <location evidence="1">Membrane</location>
        <topology evidence="1">Multi-pass membrane protein</topology>
    </subcellularLocation>
</comment>
<keyword evidence="6" id="KW-1185">Reference proteome</keyword>
<evidence type="ECO:0000313" key="6">
    <source>
        <dbReference type="Proteomes" id="UP000625682"/>
    </source>
</evidence>
<dbReference type="PANTHER" id="PTHR42723">
    <property type="entry name" value="CHLOROPHYLL SYNTHASE"/>
    <property type="match status" value="1"/>
</dbReference>
<keyword evidence="5" id="KW-0808">Transferase</keyword>
<dbReference type="GO" id="GO:0016020">
    <property type="term" value="C:membrane"/>
    <property type="evidence" value="ECO:0007669"/>
    <property type="project" value="UniProtKB-SubCell"/>
</dbReference>
<dbReference type="Proteomes" id="UP000625682">
    <property type="component" value="Unassembled WGS sequence"/>
</dbReference>
<evidence type="ECO:0000313" key="5">
    <source>
        <dbReference type="EMBL" id="GGJ23276.1"/>
    </source>
</evidence>
<keyword evidence="3" id="KW-1133">Transmembrane helix</keyword>
<dbReference type="NCBIfam" id="NF045897">
    <property type="entry name" value="SCO3242_trans"/>
    <property type="match status" value="1"/>
</dbReference>
<dbReference type="InterPro" id="IPR044878">
    <property type="entry name" value="UbiA_sf"/>
</dbReference>
<evidence type="ECO:0000256" key="4">
    <source>
        <dbReference type="ARBA" id="ARBA00023136"/>
    </source>
</evidence>
<dbReference type="AlphaFoldDB" id="A0A917NRM3"/>
<proteinExistence type="predicted"/>
<sequence length="338" mass="33818">MSDRKLLPPAGSRQPPQHANFQLPPLSDLVSLVRAPAALSVPGDILAGATAAGRPLGPRTAGAMASSVCLYWAGMALNDYADAAVDSVERPTRPVPSGRVPRRTALAVATGLTGAGLGLAAVSGGRRGLAVALPLTALIWAYDLKLKSTPAGPAAMAGARALDVLAGAVAGGGSPPWHGPRGGGTAGALARGAVPALLTGVHTYTLTALSRHEISGAPARLPATTLAVSSATALSTVLPSVLPALLPPRRTLPREEVARTAVASAGVLAYLGTYGWAQVRAVRDPRASSVRRAVGAGILAMVPLQAALTARAGAPVAAALLGALHPVAQRLARRVSPT</sequence>
<dbReference type="CDD" id="cd13964">
    <property type="entry name" value="PT_UbiA_1"/>
    <property type="match status" value="1"/>
</dbReference>
<evidence type="ECO:0000256" key="3">
    <source>
        <dbReference type="ARBA" id="ARBA00022989"/>
    </source>
</evidence>
<keyword evidence="4" id="KW-0472">Membrane</keyword>
<comment type="caution">
    <text evidence="5">The sequence shown here is derived from an EMBL/GenBank/DDBJ whole genome shotgun (WGS) entry which is preliminary data.</text>
</comment>
<dbReference type="InterPro" id="IPR000537">
    <property type="entry name" value="UbiA_prenyltransferase"/>
</dbReference>
<evidence type="ECO:0000256" key="1">
    <source>
        <dbReference type="ARBA" id="ARBA00004141"/>
    </source>
</evidence>
<dbReference type="InterPro" id="IPR050475">
    <property type="entry name" value="Prenyltransferase_related"/>
</dbReference>
<protein>
    <submittedName>
        <fullName evidence="5">Transferase</fullName>
    </submittedName>
</protein>
<reference evidence="5" key="1">
    <citation type="journal article" date="2014" name="Int. J. Syst. Evol. Microbiol.">
        <title>Complete genome sequence of Corynebacterium casei LMG S-19264T (=DSM 44701T), isolated from a smear-ripened cheese.</title>
        <authorList>
            <consortium name="US DOE Joint Genome Institute (JGI-PGF)"/>
            <person name="Walter F."/>
            <person name="Albersmeier A."/>
            <person name="Kalinowski J."/>
            <person name="Ruckert C."/>
        </authorList>
    </citation>
    <scope>NUCLEOTIDE SEQUENCE</scope>
    <source>
        <strain evidence="5">CGMCC 4.7272</strain>
    </source>
</reference>
<accession>A0A917NRM3</accession>
<keyword evidence="2" id="KW-0812">Transmembrane</keyword>
<dbReference type="PANTHER" id="PTHR42723:SF1">
    <property type="entry name" value="CHLOROPHYLL SYNTHASE, CHLOROPLASTIC"/>
    <property type="match status" value="1"/>
</dbReference>
<dbReference type="EMBL" id="BMMU01000004">
    <property type="protein sequence ID" value="GGJ23276.1"/>
    <property type="molecule type" value="Genomic_DNA"/>
</dbReference>
<name>A0A917NRM3_9ACTN</name>
<dbReference type="GO" id="GO:0016765">
    <property type="term" value="F:transferase activity, transferring alkyl or aryl (other than methyl) groups"/>
    <property type="evidence" value="ECO:0007669"/>
    <property type="project" value="InterPro"/>
</dbReference>
<dbReference type="Pfam" id="PF01040">
    <property type="entry name" value="UbiA"/>
    <property type="match status" value="1"/>
</dbReference>
<dbReference type="Gene3D" id="1.10.357.140">
    <property type="entry name" value="UbiA prenyltransferase"/>
    <property type="match status" value="1"/>
</dbReference>